<proteinExistence type="predicted"/>
<dbReference type="InterPro" id="IPR003615">
    <property type="entry name" value="HNH_nuc"/>
</dbReference>
<dbReference type="GO" id="GO:0004519">
    <property type="term" value="F:endonuclease activity"/>
    <property type="evidence" value="ECO:0007669"/>
    <property type="project" value="UniProtKB-KW"/>
</dbReference>
<evidence type="ECO:0000313" key="3">
    <source>
        <dbReference type="Proteomes" id="UP000270411"/>
    </source>
</evidence>
<dbReference type="Gene3D" id="1.10.30.50">
    <property type="match status" value="1"/>
</dbReference>
<reference evidence="3" key="1">
    <citation type="submission" date="2018-11" db="EMBL/GenBank/DDBJ databases">
        <title>FDA dAtabase for Regulatory Grade micrObial Sequences (FDA-ARGOS): Supporting development and validation of Infectious Disease Dx tests.</title>
        <authorList>
            <person name="Goldberg B."/>
            <person name="Campos J."/>
            <person name="Tallon L."/>
            <person name="Sadzewicz L."/>
            <person name="Zhao X."/>
            <person name="Vavikolanu K."/>
            <person name="Mehta A."/>
            <person name="Aluvathingal J."/>
            <person name="Nadendla S."/>
            <person name="Geyer C."/>
            <person name="Nandy P."/>
            <person name="Yan Y."/>
            <person name="Sichtig H."/>
        </authorList>
    </citation>
    <scope>NUCLEOTIDE SEQUENCE [LARGE SCALE GENOMIC DNA]</scope>
    <source>
        <strain evidence="3">FDAARGOS_614</strain>
    </source>
</reference>
<name>A0A3G8GYZ8_9BURK</name>
<organism evidence="2 3">
    <name type="scientific">Cupriavidus pauculus</name>
    <dbReference type="NCBI Taxonomy" id="82633"/>
    <lineage>
        <taxon>Bacteria</taxon>
        <taxon>Pseudomonadati</taxon>
        <taxon>Pseudomonadota</taxon>
        <taxon>Betaproteobacteria</taxon>
        <taxon>Burkholderiales</taxon>
        <taxon>Burkholderiaceae</taxon>
        <taxon>Cupriavidus</taxon>
    </lineage>
</organism>
<keyword evidence="2" id="KW-0378">Hydrolase</keyword>
<dbReference type="RefSeq" id="WP_124683110.1">
    <property type="nucleotide sequence ID" value="NZ_CP033969.1"/>
</dbReference>
<feature type="domain" description="HNH" evidence="1">
    <location>
        <begin position="197"/>
        <end position="251"/>
    </location>
</feature>
<dbReference type="GO" id="GO:0008270">
    <property type="term" value="F:zinc ion binding"/>
    <property type="evidence" value="ECO:0007669"/>
    <property type="project" value="InterPro"/>
</dbReference>
<dbReference type="InterPro" id="IPR002711">
    <property type="entry name" value="HNH"/>
</dbReference>
<dbReference type="AlphaFoldDB" id="A0A3G8GYZ8"/>
<keyword evidence="2" id="KW-0255">Endonuclease</keyword>
<dbReference type="CDD" id="cd00085">
    <property type="entry name" value="HNHc"/>
    <property type="match status" value="1"/>
</dbReference>
<dbReference type="KEGG" id="cpau:EHF44_07220"/>
<dbReference type="Pfam" id="PF01844">
    <property type="entry name" value="HNH"/>
    <property type="match status" value="1"/>
</dbReference>
<evidence type="ECO:0000259" key="1">
    <source>
        <dbReference type="Pfam" id="PF01844"/>
    </source>
</evidence>
<protein>
    <submittedName>
        <fullName evidence="2">HNH endonuclease</fullName>
    </submittedName>
</protein>
<dbReference type="GO" id="GO:0003676">
    <property type="term" value="F:nucleic acid binding"/>
    <property type="evidence" value="ECO:0007669"/>
    <property type="project" value="InterPro"/>
</dbReference>
<accession>A0A3G8GYZ8</accession>
<gene>
    <name evidence="2" type="ORF">EHF44_07220</name>
</gene>
<dbReference type="OrthoDB" id="9802640at2"/>
<keyword evidence="2" id="KW-0540">Nuclease</keyword>
<dbReference type="EMBL" id="CP033969">
    <property type="protein sequence ID" value="AZG13249.1"/>
    <property type="molecule type" value="Genomic_DNA"/>
</dbReference>
<dbReference type="Proteomes" id="UP000270411">
    <property type="component" value="Chromosome 1"/>
</dbReference>
<sequence>MPLKSNTPSLLPDNASLTKDAVTGSTVKRNPVWSRDELLLALQLYLTHRSAPPSKDSPEVAALSLTLNKMGTTLGLGHDGSYRNRNGVYMKMMNFRRFDPEYTKNGKVGLARGNKDEEIVWARYAGNPLELSLVCRAIIQAIDDPLNGAGLGPEEPEVAEAEEGRILTRMHRVRERSRALVLAAKAAARKKYGRLCCEACGFDFEAEYGNRGANIIDVHHTRPLHSLAEGGITRLDELALLCANCHRVVHASRPWLSVEELAEIIKSERR</sequence>
<evidence type="ECO:0000313" key="2">
    <source>
        <dbReference type="EMBL" id="AZG13249.1"/>
    </source>
</evidence>